<gene>
    <name evidence="3" type="ORF">NCU05863</name>
</gene>
<dbReference type="PaxDb" id="5141-EFNCRP00000005692"/>
<dbReference type="VEuPathDB" id="FungiDB:NCU05863"/>
<dbReference type="HOGENOM" id="CLU_004471_5_1_1"/>
<dbReference type="InterPro" id="IPR056599">
    <property type="entry name" value="AAA_lid_fung"/>
</dbReference>
<keyword evidence="4" id="KW-1185">Reference proteome</keyword>
<dbReference type="SUPFAM" id="SSF52540">
    <property type="entry name" value="P-loop containing nucleoside triphosphate hydrolases"/>
    <property type="match status" value="1"/>
</dbReference>
<dbReference type="PANTHER" id="PTHR46411">
    <property type="entry name" value="FAMILY ATPASE, PUTATIVE-RELATED"/>
    <property type="match status" value="1"/>
</dbReference>
<evidence type="ECO:0000259" key="1">
    <source>
        <dbReference type="Pfam" id="PF00004"/>
    </source>
</evidence>
<dbReference type="AlphaFoldDB" id="Q7S545"/>
<organism evidence="3 4">
    <name type="scientific">Neurospora crassa (strain ATCC 24698 / 74-OR23-1A / CBS 708.71 / DSM 1257 / FGSC 987)</name>
    <dbReference type="NCBI Taxonomy" id="367110"/>
    <lineage>
        <taxon>Eukaryota</taxon>
        <taxon>Fungi</taxon>
        <taxon>Dikarya</taxon>
        <taxon>Ascomycota</taxon>
        <taxon>Pezizomycotina</taxon>
        <taxon>Sordariomycetes</taxon>
        <taxon>Sordariomycetidae</taxon>
        <taxon>Sordariales</taxon>
        <taxon>Sordariaceae</taxon>
        <taxon>Neurospora</taxon>
    </lineage>
</organism>
<feature type="domain" description="ATPase AAA-type core" evidence="1">
    <location>
        <begin position="2"/>
        <end position="79"/>
    </location>
</feature>
<accession>Q7S545</accession>
<dbReference type="KEGG" id="ncr:NCU05863"/>
<dbReference type="GO" id="GO:0005524">
    <property type="term" value="F:ATP binding"/>
    <property type="evidence" value="ECO:0007669"/>
    <property type="project" value="InterPro"/>
</dbReference>
<dbReference type="OrthoDB" id="4590793at2759"/>
<dbReference type="Gene3D" id="3.40.50.300">
    <property type="entry name" value="P-loop containing nucleotide triphosphate hydrolases"/>
    <property type="match status" value="1"/>
</dbReference>
<name>Q7S545_NEUCR</name>
<dbReference type="Pfam" id="PF00004">
    <property type="entry name" value="AAA"/>
    <property type="match status" value="1"/>
</dbReference>
<sequence>MEKKLMKWFQLAEKWGAVMLIDEADVFLEKRVTSDLKRNSLVSVFLRCVEYYRGVLFLTTNRVGQFHDAFMSRIHVVIHYKSLTPQDRKKIWRQFFKKLSSERTDFRITRRAQDYVLEDKDITSMPWNGREIRNAFQTAFALADFRFMQIEDKDENDVPTLDQEDFEEVCNMMIKFKDYLKDLHGKDEDE</sequence>
<protein>
    <submittedName>
        <fullName evidence="3">Uncharacterized protein</fullName>
    </submittedName>
</protein>
<dbReference type="Pfam" id="PF23232">
    <property type="entry name" value="AAA_lid_13"/>
    <property type="match status" value="1"/>
</dbReference>
<dbReference type="InterPro" id="IPR003959">
    <property type="entry name" value="ATPase_AAA_core"/>
</dbReference>
<evidence type="ECO:0000259" key="2">
    <source>
        <dbReference type="Pfam" id="PF23232"/>
    </source>
</evidence>
<dbReference type="PANTHER" id="PTHR46411:SF4">
    <property type="entry name" value="AAA+ ATPASE DOMAIN-CONTAINING PROTEIN"/>
    <property type="match status" value="1"/>
</dbReference>
<dbReference type="EMBL" id="CM002242">
    <property type="protein sequence ID" value="EAA30618.2"/>
    <property type="molecule type" value="Genomic_DNA"/>
</dbReference>
<dbReference type="GO" id="GO:0016887">
    <property type="term" value="F:ATP hydrolysis activity"/>
    <property type="evidence" value="ECO:0007669"/>
    <property type="project" value="InterPro"/>
</dbReference>
<evidence type="ECO:0000313" key="4">
    <source>
        <dbReference type="Proteomes" id="UP000001805"/>
    </source>
</evidence>
<dbReference type="InterPro" id="IPR027417">
    <property type="entry name" value="P-loop_NTPase"/>
</dbReference>
<feature type="domain" description="AAA+ ATPase lid" evidence="2">
    <location>
        <begin position="83"/>
        <end position="187"/>
    </location>
</feature>
<dbReference type="RefSeq" id="XP_959854.2">
    <property type="nucleotide sequence ID" value="XM_954761.2"/>
</dbReference>
<evidence type="ECO:0000313" key="3">
    <source>
        <dbReference type="EMBL" id="EAA30618.2"/>
    </source>
</evidence>
<dbReference type="Proteomes" id="UP000001805">
    <property type="component" value="Chromosome 7, Linkage Group VII"/>
</dbReference>
<dbReference type="GeneID" id="3876027"/>
<proteinExistence type="predicted"/>
<reference evidence="3 4" key="1">
    <citation type="journal article" date="2003" name="Nature">
        <title>The genome sequence of the filamentous fungus Neurospora crassa.</title>
        <authorList>
            <person name="Galagan J.E."/>
            <person name="Calvo S.E."/>
            <person name="Borkovich K.A."/>
            <person name="Selker E.U."/>
            <person name="Read N.D."/>
            <person name="Jaffe D."/>
            <person name="FitzHugh W."/>
            <person name="Ma L.J."/>
            <person name="Smirnov S."/>
            <person name="Purcell S."/>
            <person name="Rehman B."/>
            <person name="Elkins T."/>
            <person name="Engels R."/>
            <person name="Wang S."/>
            <person name="Nielsen C.B."/>
            <person name="Butler J."/>
            <person name="Endrizzi M."/>
            <person name="Qui D."/>
            <person name="Ianakiev P."/>
            <person name="Bell-Pedersen D."/>
            <person name="Nelson M.A."/>
            <person name="Werner-Washburne M."/>
            <person name="Selitrennikoff C.P."/>
            <person name="Kinsey J.A."/>
            <person name="Braun E.L."/>
            <person name="Zelter A."/>
            <person name="Schulte U."/>
            <person name="Kothe G.O."/>
            <person name="Jedd G."/>
            <person name="Mewes W."/>
            <person name="Staben C."/>
            <person name="Marcotte E."/>
            <person name="Greenberg D."/>
            <person name="Roy A."/>
            <person name="Foley K."/>
            <person name="Naylor J."/>
            <person name="Stange-Thomann N."/>
            <person name="Barrett R."/>
            <person name="Gnerre S."/>
            <person name="Kamal M."/>
            <person name="Kamvysselis M."/>
            <person name="Mauceli E."/>
            <person name="Bielke C."/>
            <person name="Rudd S."/>
            <person name="Frishman D."/>
            <person name="Krystofova S."/>
            <person name="Rasmussen C."/>
            <person name="Metzenberg R.L."/>
            <person name="Perkins D.D."/>
            <person name="Kroken S."/>
            <person name="Cogoni C."/>
            <person name="Macino G."/>
            <person name="Catcheside D."/>
            <person name="Li W."/>
            <person name="Pratt R.J."/>
            <person name="Osmani S.A."/>
            <person name="DeSouza C.P."/>
            <person name="Glass L."/>
            <person name="Orbach M.J."/>
            <person name="Berglund J.A."/>
            <person name="Voelker R."/>
            <person name="Yarden O."/>
            <person name="Plamann M."/>
            <person name="Seiler S."/>
            <person name="Dunlap J."/>
            <person name="Radford A."/>
            <person name="Aramayo R."/>
            <person name="Natvig D.O."/>
            <person name="Alex L.A."/>
            <person name="Mannhaupt G."/>
            <person name="Ebbole D.J."/>
            <person name="Freitag M."/>
            <person name="Paulsen I."/>
            <person name="Sachs M.S."/>
            <person name="Lander E.S."/>
            <person name="Nusbaum C."/>
            <person name="Birren B."/>
        </authorList>
    </citation>
    <scope>NUCLEOTIDE SEQUENCE [LARGE SCALE GENOMIC DNA]</scope>
    <source>
        <strain evidence="4">ATCC 24698 / 74-OR23-1A / CBS 708.71 / DSM 1257 / FGSC 987</strain>
    </source>
</reference>
<dbReference type="InParanoid" id="Q7S545"/>